<dbReference type="Gene3D" id="3.40.50.300">
    <property type="entry name" value="P-loop containing nucleotide triphosphate hydrolases"/>
    <property type="match status" value="1"/>
</dbReference>
<evidence type="ECO:0000313" key="3">
    <source>
        <dbReference type="Proteomes" id="UP001203297"/>
    </source>
</evidence>
<dbReference type="InterPro" id="IPR041679">
    <property type="entry name" value="DNA2/NAM7-like_C"/>
</dbReference>
<dbReference type="CDD" id="cd18808">
    <property type="entry name" value="SF1_C_Upf1"/>
    <property type="match status" value="1"/>
</dbReference>
<feature type="domain" description="DNA2/NAM7 helicase-like C-terminal" evidence="1">
    <location>
        <begin position="50"/>
        <end position="197"/>
    </location>
</feature>
<organism evidence="2 3">
    <name type="scientific">Multifurca ochricompacta</name>
    <dbReference type="NCBI Taxonomy" id="376703"/>
    <lineage>
        <taxon>Eukaryota</taxon>
        <taxon>Fungi</taxon>
        <taxon>Dikarya</taxon>
        <taxon>Basidiomycota</taxon>
        <taxon>Agaricomycotina</taxon>
        <taxon>Agaricomycetes</taxon>
        <taxon>Russulales</taxon>
        <taxon>Russulaceae</taxon>
        <taxon>Multifurca</taxon>
    </lineage>
</organism>
<dbReference type="InterPro" id="IPR027417">
    <property type="entry name" value="P-loop_NTPase"/>
</dbReference>
<dbReference type="SUPFAM" id="SSF52540">
    <property type="entry name" value="P-loop containing nucleoside triphosphate hydrolases"/>
    <property type="match status" value="1"/>
</dbReference>
<protein>
    <submittedName>
        <fullName evidence="2">AAA domain-containing protein</fullName>
    </submittedName>
</protein>
<reference evidence="2" key="1">
    <citation type="journal article" date="2022" name="New Phytol.">
        <title>Evolutionary transition to the ectomycorrhizal habit in the genomes of a hyperdiverse lineage of mushroom-forming fungi.</title>
        <authorList>
            <person name="Looney B."/>
            <person name="Miyauchi S."/>
            <person name="Morin E."/>
            <person name="Drula E."/>
            <person name="Courty P.E."/>
            <person name="Kohler A."/>
            <person name="Kuo A."/>
            <person name="LaButti K."/>
            <person name="Pangilinan J."/>
            <person name="Lipzen A."/>
            <person name="Riley R."/>
            <person name="Andreopoulos W."/>
            <person name="He G."/>
            <person name="Johnson J."/>
            <person name="Nolan M."/>
            <person name="Tritt A."/>
            <person name="Barry K.W."/>
            <person name="Grigoriev I.V."/>
            <person name="Nagy L.G."/>
            <person name="Hibbett D."/>
            <person name="Henrissat B."/>
            <person name="Matheny P.B."/>
            <person name="Labbe J."/>
            <person name="Martin F.M."/>
        </authorList>
    </citation>
    <scope>NUCLEOTIDE SEQUENCE</scope>
    <source>
        <strain evidence="2">BPL690</strain>
    </source>
</reference>
<dbReference type="InterPro" id="IPR045055">
    <property type="entry name" value="DNA2/NAM7-like"/>
</dbReference>
<dbReference type="PANTHER" id="PTHR10887">
    <property type="entry name" value="DNA2/NAM7 HELICASE FAMILY"/>
    <property type="match status" value="1"/>
</dbReference>
<dbReference type="InterPro" id="IPR047187">
    <property type="entry name" value="SF1_C_Upf1"/>
</dbReference>
<accession>A0AAD4M6J0</accession>
<proteinExistence type="predicted"/>
<dbReference type="AlphaFoldDB" id="A0AAD4M6J0"/>
<dbReference type="Proteomes" id="UP001203297">
    <property type="component" value="Unassembled WGS sequence"/>
</dbReference>
<evidence type="ECO:0000259" key="1">
    <source>
        <dbReference type="Pfam" id="PF13087"/>
    </source>
</evidence>
<gene>
    <name evidence="2" type="ORF">B0F90DRAFT_1326399</name>
</gene>
<dbReference type="EMBL" id="WTXG01000008">
    <property type="protein sequence ID" value="KAI0303790.1"/>
    <property type="molecule type" value="Genomic_DNA"/>
</dbReference>
<evidence type="ECO:0000313" key="2">
    <source>
        <dbReference type="EMBL" id="KAI0303790.1"/>
    </source>
</evidence>
<dbReference type="PANTHER" id="PTHR10887:SF495">
    <property type="entry name" value="HELICASE SENATAXIN ISOFORM X1-RELATED"/>
    <property type="match status" value="1"/>
</dbReference>
<keyword evidence="3" id="KW-1185">Reference proteome</keyword>
<comment type="caution">
    <text evidence="2">The sequence shown here is derived from an EMBL/GenBank/DDBJ whole genome shotgun (WGS) entry which is preliminary data.</text>
</comment>
<name>A0AAD4M6J0_9AGAM</name>
<dbReference type="Pfam" id="PF13087">
    <property type="entry name" value="AAA_12"/>
    <property type="match status" value="1"/>
</dbReference>
<sequence>MSSLMRQVKLRSVNMFHYSSHLAALCENYASLEMTCNYLPMVRMTLETCKIGEFMSQHVYKGKLKSNPSHPVSASTIACHFVDVNGMEQLDTGGKSSFNQQEVEAVILIAEHLQEENVPFRIITPYDAQRSAIEQALQGGGLNWHDKCFNVDSFQGNEDHVIIISVVRSKELGFLTSLQRTNVMLTRCQRGMYIVSSRGFLEGKGADSLVGKMAAELGKRPGAWLTLSDLSEGRFE</sequence>